<evidence type="ECO:0000256" key="1">
    <source>
        <dbReference type="SAM" id="MobiDB-lite"/>
    </source>
</evidence>
<dbReference type="AlphaFoldDB" id="A0A9W7ECZ8"/>
<dbReference type="CDD" id="cd20540">
    <property type="entry name" value="CYCLIN_CCNY_like"/>
    <property type="match status" value="1"/>
</dbReference>
<dbReference type="Gene3D" id="1.10.472.10">
    <property type="entry name" value="Cyclin-like"/>
    <property type="match status" value="1"/>
</dbReference>
<sequence length="476" mass="53364">MNTHHRRDLSSTSTATSVSPTSSTPPLPPSTSNPRLKSSPFHSSSQNSAASPAYYSAINPGSLGGNFGESPKGSISRSIMGSSALENSIENGKAGTPPVDLNTIINRKPAMKEMKSVVDSDSSPHPTASKIVKEVIPAPPSKRNNPPNTPKTSSLKSSLRSKSSKQKKSTQINETSNETFRPSSEAFTPKLPRKIKESFEKDPRGEKGDRDLLGKYKPQQARSTKSLSHNMGTMSRVNFSDALKRVAMVLHQHIMKIERRYTTRTNQSENTGLFHTSKLEMFSEDRYAMSGYRCQMVRVAGVGGIFSVKEVKKKMNIPESKEIYEFMYSLFKKVQLSSECSVVCLIYVERLMERANVPLMAKTWRPIVLCGLLLASKVWQDLSSWNIEFATVYPQFSLECINALEHVFLTEVKWDLYISSSNYAKYYFALRSLLEKKDFRNRYNQMVKVEAPDASRIQQRSGQVKEEALLQLSRSV</sequence>
<protein>
    <recommendedName>
        <fullName evidence="2">Cyclin N-terminal domain-containing protein</fullName>
    </recommendedName>
</protein>
<evidence type="ECO:0000313" key="4">
    <source>
        <dbReference type="Proteomes" id="UP001165122"/>
    </source>
</evidence>
<dbReference type="Proteomes" id="UP001165122">
    <property type="component" value="Unassembled WGS sequence"/>
</dbReference>
<dbReference type="InterPro" id="IPR036915">
    <property type="entry name" value="Cyclin-like_sf"/>
</dbReference>
<dbReference type="EMBL" id="BRXW01000676">
    <property type="protein sequence ID" value="GMH73505.1"/>
    <property type="molecule type" value="Genomic_DNA"/>
</dbReference>
<feature type="domain" description="Cyclin N-terminal" evidence="2">
    <location>
        <begin position="321"/>
        <end position="416"/>
    </location>
</feature>
<reference evidence="4" key="1">
    <citation type="journal article" date="2023" name="Commun. Biol.">
        <title>Genome analysis of Parmales, the sister group of diatoms, reveals the evolutionary specialization of diatoms from phago-mixotrophs to photoautotrophs.</title>
        <authorList>
            <person name="Ban H."/>
            <person name="Sato S."/>
            <person name="Yoshikawa S."/>
            <person name="Yamada K."/>
            <person name="Nakamura Y."/>
            <person name="Ichinomiya M."/>
            <person name="Sato N."/>
            <person name="Blanc-Mathieu R."/>
            <person name="Endo H."/>
            <person name="Kuwata A."/>
            <person name="Ogata H."/>
        </authorList>
    </citation>
    <scope>NUCLEOTIDE SEQUENCE [LARGE SCALE GENOMIC DNA]</scope>
    <source>
        <strain evidence="4">NIES 3700</strain>
    </source>
</reference>
<feature type="compositionally biased region" description="Polar residues" evidence="1">
    <location>
        <begin position="172"/>
        <end position="186"/>
    </location>
</feature>
<keyword evidence="4" id="KW-1185">Reference proteome</keyword>
<dbReference type="InterPro" id="IPR006671">
    <property type="entry name" value="Cyclin_N"/>
</dbReference>
<evidence type="ECO:0000259" key="2">
    <source>
        <dbReference type="Pfam" id="PF00134"/>
    </source>
</evidence>
<dbReference type="SUPFAM" id="SSF47954">
    <property type="entry name" value="Cyclin-like"/>
    <property type="match status" value="1"/>
</dbReference>
<feature type="compositionally biased region" description="Polar residues" evidence="1">
    <location>
        <begin position="73"/>
        <end position="90"/>
    </location>
</feature>
<evidence type="ECO:0000313" key="3">
    <source>
        <dbReference type="EMBL" id="GMH73505.1"/>
    </source>
</evidence>
<feature type="compositionally biased region" description="Basic and acidic residues" evidence="1">
    <location>
        <begin position="194"/>
        <end position="214"/>
    </location>
</feature>
<proteinExistence type="predicted"/>
<feature type="compositionally biased region" description="Low complexity" evidence="1">
    <location>
        <begin position="10"/>
        <end position="22"/>
    </location>
</feature>
<feature type="compositionally biased region" description="Low complexity" evidence="1">
    <location>
        <begin position="151"/>
        <end position="161"/>
    </location>
</feature>
<feature type="region of interest" description="Disordered" evidence="1">
    <location>
        <begin position="1"/>
        <end position="227"/>
    </location>
</feature>
<name>A0A9W7ECZ8_9STRA</name>
<comment type="caution">
    <text evidence="3">The sequence shown here is derived from an EMBL/GenBank/DDBJ whole genome shotgun (WGS) entry which is preliminary data.</text>
</comment>
<dbReference type="PANTHER" id="PTHR14248">
    <property type="entry name" value="CYCLIN Y, ISOFORM A"/>
    <property type="match status" value="1"/>
</dbReference>
<organism evidence="3 4">
    <name type="scientific">Triparma laevis f. longispina</name>
    <dbReference type="NCBI Taxonomy" id="1714387"/>
    <lineage>
        <taxon>Eukaryota</taxon>
        <taxon>Sar</taxon>
        <taxon>Stramenopiles</taxon>
        <taxon>Ochrophyta</taxon>
        <taxon>Bolidophyceae</taxon>
        <taxon>Parmales</taxon>
        <taxon>Triparmaceae</taxon>
        <taxon>Triparma</taxon>
    </lineage>
</organism>
<accession>A0A9W7ECZ8</accession>
<dbReference type="Pfam" id="PF00134">
    <property type="entry name" value="Cyclin_N"/>
    <property type="match status" value="1"/>
</dbReference>
<gene>
    <name evidence="3" type="ORF">TrLO_g10602</name>
</gene>
<feature type="compositionally biased region" description="Polar residues" evidence="1">
    <location>
        <begin position="40"/>
        <end position="50"/>
    </location>
</feature>
<dbReference type="OrthoDB" id="10250320at2759"/>